<dbReference type="PANTHER" id="PTHR23278:SF31">
    <property type="entry name" value="SIDESTEP II, ISOFORM A"/>
    <property type="match status" value="1"/>
</dbReference>
<dbReference type="CDD" id="cd00096">
    <property type="entry name" value="Ig"/>
    <property type="match status" value="1"/>
</dbReference>
<dbReference type="InterPro" id="IPR013783">
    <property type="entry name" value="Ig-like_fold"/>
</dbReference>
<keyword evidence="5" id="KW-1185">Reference proteome</keyword>
<evidence type="ECO:0000256" key="1">
    <source>
        <dbReference type="PROSITE-ProRule" id="PRU00023"/>
    </source>
</evidence>
<reference evidence="4 5" key="1">
    <citation type="submission" date="2020-02" db="EMBL/GenBank/DDBJ databases">
        <authorList>
            <person name="Ferguson B K."/>
        </authorList>
    </citation>
    <scope>NUCLEOTIDE SEQUENCE [LARGE SCALE GENOMIC DNA]</scope>
</reference>
<dbReference type="InterPro" id="IPR036770">
    <property type="entry name" value="Ankyrin_rpt-contain_sf"/>
</dbReference>
<evidence type="ECO:0000259" key="3">
    <source>
        <dbReference type="PROSITE" id="PS50835"/>
    </source>
</evidence>
<dbReference type="AlphaFoldDB" id="A0A6H5I900"/>
<organism evidence="4 5">
    <name type="scientific">Trichogramma brassicae</name>
    <dbReference type="NCBI Taxonomy" id="86971"/>
    <lineage>
        <taxon>Eukaryota</taxon>
        <taxon>Metazoa</taxon>
        <taxon>Ecdysozoa</taxon>
        <taxon>Arthropoda</taxon>
        <taxon>Hexapoda</taxon>
        <taxon>Insecta</taxon>
        <taxon>Pterygota</taxon>
        <taxon>Neoptera</taxon>
        <taxon>Endopterygota</taxon>
        <taxon>Hymenoptera</taxon>
        <taxon>Apocrita</taxon>
        <taxon>Proctotrupomorpha</taxon>
        <taxon>Chalcidoidea</taxon>
        <taxon>Trichogrammatidae</taxon>
        <taxon>Trichogramma</taxon>
    </lineage>
</organism>
<dbReference type="Gene3D" id="2.60.40.10">
    <property type="entry name" value="Immunoglobulins"/>
    <property type="match status" value="2"/>
</dbReference>
<feature type="region of interest" description="Disordered" evidence="2">
    <location>
        <begin position="1"/>
        <end position="36"/>
    </location>
</feature>
<name>A0A6H5I900_9HYME</name>
<feature type="compositionally biased region" description="Low complexity" evidence="2">
    <location>
        <begin position="13"/>
        <end position="22"/>
    </location>
</feature>
<dbReference type="Proteomes" id="UP000479190">
    <property type="component" value="Unassembled WGS sequence"/>
</dbReference>
<dbReference type="Pfam" id="PF12796">
    <property type="entry name" value="Ank_2"/>
    <property type="match status" value="1"/>
</dbReference>
<feature type="domain" description="Ig-like" evidence="3">
    <location>
        <begin position="480"/>
        <end position="655"/>
    </location>
</feature>
<dbReference type="PROSITE" id="PS50088">
    <property type="entry name" value="ANK_REPEAT"/>
    <property type="match status" value="2"/>
</dbReference>
<evidence type="ECO:0000313" key="4">
    <source>
        <dbReference type="EMBL" id="CAB0033845.1"/>
    </source>
</evidence>
<feature type="compositionally biased region" description="Basic residues" evidence="2">
    <location>
        <begin position="62"/>
        <end position="73"/>
    </location>
</feature>
<dbReference type="PROSITE" id="PS50835">
    <property type="entry name" value="IG_LIKE"/>
    <property type="match status" value="1"/>
</dbReference>
<protein>
    <recommendedName>
        <fullName evidence="3">Ig-like domain-containing protein</fullName>
    </recommendedName>
</protein>
<dbReference type="SMART" id="SM00248">
    <property type="entry name" value="ANK"/>
    <property type="match status" value="4"/>
</dbReference>
<dbReference type="OrthoDB" id="10006996at2759"/>
<dbReference type="SUPFAM" id="SSF48726">
    <property type="entry name" value="Immunoglobulin"/>
    <property type="match status" value="1"/>
</dbReference>
<feature type="repeat" description="ANK" evidence="1">
    <location>
        <begin position="249"/>
        <end position="281"/>
    </location>
</feature>
<dbReference type="EMBL" id="CADCXV010000727">
    <property type="protein sequence ID" value="CAB0033845.1"/>
    <property type="molecule type" value="Genomic_DNA"/>
</dbReference>
<proteinExistence type="predicted"/>
<dbReference type="Gene3D" id="1.25.40.20">
    <property type="entry name" value="Ankyrin repeat-containing domain"/>
    <property type="match status" value="2"/>
</dbReference>
<dbReference type="PROSITE" id="PS50297">
    <property type="entry name" value="ANK_REP_REGION"/>
    <property type="match status" value="2"/>
</dbReference>
<dbReference type="InterPro" id="IPR036179">
    <property type="entry name" value="Ig-like_dom_sf"/>
</dbReference>
<evidence type="ECO:0000313" key="5">
    <source>
        <dbReference type="Proteomes" id="UP000479190"/>
    </source>
</evidence>
<dbReference type="PANTHER" id="PTHR23278">
    <property type="entry name" value="SIDESTEP PROTEIN"/>
    <property type="match status" value="1"/>
</dbReference>
<dbReference type="InterPro" id="IPR002110">
    <property type="entry name" value="Ankyrin_rpt"/>
</dbReference>
<evidence type="ECO:0000256" key="2">
    <source>
        <dbReference type="SAM" id="MobiDB-lite"/>
    </source>
</evidence>
<dbReference type="InterPro" id="IPR007110">
    <property type="entry name" value="Ig-like_dom"/>
</dbReference>
<feature type="repeat" description="ANK" evidence="1">
    <location>
        <begin position="172"/>
        <end position="204"/>
    </location>
</feature>
<dbReference type="Pfam" id="PF13857">
    <property type="entry name" value="Ank_5"/>
    <property type="match status" value="1"/>
</dbReference>
<gene>
    <name evidence="4" type="ORF">TBRA_LOCUS5743</name>
</gene>
<accession>A0A6H5I900</accession>
<dbReference type="SUPFAM" id="SSF48403">
    <property type="entry name" value="Ankyrin repeat"/>
    <property type="match status" value="1"/>
</dbReference>
<sequence length="701" mass="80352">MDLSPRSRLAVKQQQQQQQQQQSERRTIGATRNRGAHDVMDWARDKGAAAVVVATTRPFMPRRKTKRECHRASGRTMPHSNSSSSRCSWSRTTMSDLLEIYGRFAVNYIDGFSKRTHFHVACEYECYDAVEKFLDFWQDPNCLEEKSDFVESFFKIIEEQNQAVQVDAQNNLGNTPLHSALWFENAKLAELLLKSGADPNLANRKKVTPLHIIGMRGGSSKCGDKVLKKFFEINGELNQTLQINVQDNLGNTPLHYALMEGHWDVSELFLKRGADPNLTNKQGSTPLHLICQRKRDDDLVRQFFKLNDDIHQTTRGQLPAPVVAYSSRSSIPQVYETERLCTQKSSRLQHGKYLSLLAYHDIISLHRRVDVRGKPITEARHQSTLFGQRAYFRTSIQEPAVLVLDDIKRHDAAVYRCRVDFHRGQSRSVRYNLTVIAAAIDVRTHSRRSNFQRGHVHRSASKCTQMHLPKVFKSLPPEQPQIFDKWGRTMNGTSSPYEEGETLSLTCHVTGDCEKAHNRQRRSALHSLLALSLIFERTKKIFQGNIKLNDFLKNANITCSLHALSERAVCATLPLLLLLLLLRMGRAPRNETRRPEPTVRWYINGKLKDDESYERTAGDVIEKKLTVKSLNRSHLFSNFTCQAQNTHLVEPKQVYVILDLNRKLFNNYFQSLYLIYFHTSGPKVTTSLPLRKTGRAIFGPL</sequence>
<feature type="region of interest" description="Disordered" evidence="2">
    <location>
        <begin position="62"/>
        <end position="86"/>
    </location>
</feature>
<keyword evidence="1" id="KW-0040">ANK repeat</keyword>